<dbReference type="KEGG" id="thal:A1OE_787"/>
<dbReference type="HOGENOM" id="CLU_3181439_0_0_5"/>
<dbReference type="Proteomes" id="UP000010077">
    <property type="component" value="Chromosome"/>
</dbReference>
<dbReference type="EMBL" id="CP003539">
    <property type="protein sequence ID" value="AFX98972.1"/>
    <property type="molecule type" value="Genomic_DNA"/>
</dbReference>
<reference evidence="1 2" key="1">
    <citation type="journal article" date="2012" name="Proc. Natl. Acad. Sci. U.S.A.">
        <title>Genome streamlining and chemical defense in a coral reef symbiosis.</title>
        <authorList>
            <person name="Kwan J.C."/>
            <person name="Donia M.S."/>
            <person name="Han A.W."/>
            <person name="Hirose E."/>
            <person name="Haygood M.G."/>
            <person name="Schmidt E.W."/>
        </authorList>
    </citation>
    <scope>NUCLEOTIDE SEQUENCE [LARGE SCALE GENOMIC DNA]</scope>
    <source>
        <strain evidence="1 2">L2</strain>
    </source>
</reference>
<evidence type="ECO:0000313" key="1">
    <source>
        <dbReference type="EMBL" id="AFX98972.1"/>
    </source>
</evidence>
<sequence length="46" mass="5566">MLSSIRTRNIYFHAKIYNIKKVTSSIVDYFNQKNFVNFYDFVNLNV</sequence>
<name>K7YNA7_9PROT</name>
<organism evidence="1 2">
    <name type="scientific">Candidatus Endolissoclinum faulkneri L2</name>
    <dbReference type="NCBI Taxonomy" id="1193729"/>
    <lineage>
        <taxon>Bacteria</taxon>
        <taxon>Pseudomonadati</taxon>
        <taxon>Pseudomonadota</taxon>
        <taxon>Alphaproteobacteria</taxon>
        <taxon>Rhodospirillales</taxon>
        <taxon>Rhodospirillaceae</taxon>
        <taxon>Candidatus Endolissoclinum</taxon>
    </lineage>
</organism>
<evidence type="ECO:0000313" key="2">
    <source>
        <dbReference type="Proteomes" id="UP000010077"/>
    </source>
</evidence>
<gene>
    <name evidence="1" type="ORF">A1OE_787</name>
</gene>
<accession>K7YNA7</accession>
<keyword evidence="2" id="KW-1185">Reference proteome</keyword>
<protein>
    <submittedName>
        <fullName evidence="1">Uncharacterized protein</fullName>
    </submittedName>
</protein>
<proteinExistence type="predicted"/>
<dbReference type="AlphaFoldDB" id="K7YNA7"/>